<organism evidence="1 2">
    <name type="scientific">Denitrificimonas caeni</name>
    <dbReference type="NCBI Taxonomy" id="521720"/>
    <lineage>
        <taxon>Bacteria</taxon>
        <taxon>Pseudomonadati</taxon>
        <taxon>Pseudomonadota</taxon>
        <taxon>Gammaproteobacteria</taxon>
        <taxon>Pseudomonadales</taxon>
        <taxon>Pseudomonadaceae</taxon>
        <taxon>Denitrificimonas</taxon>
    </lineage>
</organism>
<dbReference type="EMBL" id="CP114976">
    <property type="protein sequence ID" value="WBE24350.1"/>
    <property type="molecule type" value="Genomic_DNA"/>
</dbReference>
<dbReference type="KEGG" id="dce:O6P33_08150"/>
<keyword evidence="2" id="KW-1185">Reference proteome</keyword>
<dbReference type="SUPFAM" id="SSF75169">
    <property type="entry name" value="DsrEFH-like"/>
    <property type="match status" value="1"/>
</dbReference>
<dbReference type="InterPro" id="IPR027396">
    <property type="entry name" value="DsrEFH-like"/>
</dbReference>
<dbReference type="Pfam" id="PF04077">
    <property type="entry name" value="DsrH"/>
    <property type="match status" value="1"/>
</dbReference>
<reference evidence="1 2" key="1">
    <citation type="submission" date="2022-12" db="EMBL/GenBank/DDBJ databases">
        <title>Coexistence and Characterization of a Novel Tigecycline Resistance gene tet(X) variant and blaNDM-1 in a Pseudomonas caeni Isolate of Chicken Origin.</title>
        <authorList>
            <person name="Lu X."/>
            <person name="Zhang L."/>
            <person name="Li R."/>
            <person name="Wang Z."/>
        </authorList>
    </citation>
    <scope>NUCLEOTIDE SEQUENCE [LARGE SCALE GENOMIC DNA]</scope>
    <source>
        <strain evidence="1 2">CE14</strain>
    </source>
</reference>
<gene>
    <name evidence="1" type="primary">tusB</name>
    <name evidence="1" type="ORF">O6P33_08150</name>
</gene>
<proteinExistence type="predicted"/>
<dbReference type="GO" id="GO:0002143">
    <property type="term" value="P:tRNA wobble position uridine thiolation"/>
    <property type="evidence" value="ECO:0007669"/>
    <property type="project" value="InterPro"/>
</dbReference>
<evidence type="ECO:0000313" key="2">
    <source>
        <dbReference type="Proteomes" id="UP001212189"/>
    </source>
</evidence>
<dbReference type="GO" id="GO:1990228">
    <property type="term" value="C:sulfurtransferase complex"/>
    <property type="evidence" value="ECO:0007669"/>
    <property type="project" value="TreeGrafter"/>
</dbReference>
<dbReference type="AlphaFoldDB" id="A0AAE9VQ94"/>
<protein>
    <submittedName>
        <fullName evidence="1">Sulfurtransferase complex subunit TusB</fullName>
    </submittedName>
</protein>
<sequence>MTTLHILNAAAAQSTQLQSCLRFLSAEDAILLCGEAVQALRAQSLAAQQLLACEQTYALYALEEDVLARGIDATAMPVTLVDYPAFVALTLTYTRVNSWT</sequence>
<dbReference type="InterPro" id="IPR007215">
    <property type="entry name" value="Sulphur_relay_TusB/DsrH"/>
</dbReference>
<dbReference type="Proteomes" id="UP001212189">
    <property type="component" value="Chromosome"/>
</dbReference>
<name>A0AAE9VQ94_9GAMM</name>
<dbReference type="PANTHER" id="PTHR37526:SF1">
    <property type="entry name" value="PROTEIN TUSB"/>
    <property type="match status" value="1"/>
</dbReference>
<dbReference type="PANTHER" id="PTHR37526">
    <property type="entry name" value="PROTEIN TUSB"/>
    <property type="match status" value="1"/>
</dbReference>
<dbReference type="RefSeq" id="WP_269817292.1">
    <property type="nucleotide sequence ID" value="NZ_CP114976.1"/>
</dbReference>
<dbReference type="Gene3D" id="3.40.1260.10">
    <property type="entry name" value="DsrEFH-like"/>
    <property type="match status" value="1"/>
</dbReference>
<dbReference type="NCBIfam" id="TIGR03011">
    <property type="entry name" value="sulf_tusB_dsrH"/>
    <property type="match status" value="1"/>
</dbReference>
<evidence type="ECO:0000313" key="1">
    <source>
        <dbReference type="EMBL" id="WBE24350.1"/>
    </source>
</evidence>
<accession>A0AAE9VQ94</accession>